<proteinExistence type="predicted"/>
<dbReference type="Proteomes" id="UP000321580">
    <property type="component" value="Unassembled WGS sequence"/>
</dbReference>
<dbReference type="EMBL" id="VOOR01000080">
    <property type="protein sequence ID" value="TXB60101.1"/>
    <property type="molecule type" value="Genomic_DNA"/>
</dbReference>
<dbReference type="OrthoDB" id="10010832at2"/>
<sequence length="215" mass="23837">MKKLAFLTSAVLMMLFIISCDDKPIIDELRSTENLEKSIETEMVVESRSNTGITVRCINGCDDGSECGMIWDLKGGTVECSCTGCTMELSNSIATNDEERIVGDLNSIGDYFEEYLTLTYKSTDFVLTSVEINRFEQTEAILLDFKLVDTDEIGSVMYVLNYDNNGNRVGPTIEVDCSGGCGNDTETCRERYITSTGDVECTCEGDCKMTITYKD</sequence>
<dbReference type="AlphaFoldDB" id="A0A5C6RGS2"/>
<evidence type="ECO:0000313" key="2">
    <source>
        <dbReference type="Proteomes" id="UP000321580"/>
    </source>
</evidence>
<evidence type="ECO:0000313" key="1">
    <source>
        <dbReference type="EMBL" id="TXB60101.1"/>
    </source>
</evidence>
<dbReference type="PROSITE" id="PS51257">
    <property type="entry name" value="PROKAR_LIPOPROTEIN"/>
    <property type="match status" value="1"/>
</dbReference>
<organism evidence="1 2">
    <name type="scientific">Phaeodactylibacter luteus</name>
    <dbReference type="NCBI Taxonomy" id="1564516"/>
    <lineage>
        <taxon>Bacteria</taxon>
        <taxon>Pseudomonadati</taxon>
        <taxon>Bacteroidota</taxon>
        <taxon>Saprospiria</taxon>
        <taxon>Saprospirales</taxon>
        <taxon>Haliscomenobacteraceae</taxon>
        <taxon>Phaeodactylibacter</taxon>
    </lineage>
</organism>
<reference evidence="1 2" key="1">
    <citation type="submission" date="2019-08" db="EMBL/GenBank/DDBJ databases">
        <title>Genome of Phaeodactylibacter luteus.</title>
        <authorList>
            <person name="Bowman J.P."/>
        </authorList>
    </citation>
    <scope>NUCLEOTIDE SEQUENCE [LARGE SCALE GENOMIC DNA]</scope>
    <source>
        <strain evidence="1 2">KCTC 42180</strain>
    </source>
</reference>
<dbReference type="RefSeq" id="WP_147169536.1">
    <property type="nucleotide sequence ID" value="NZ_VOOR01000080.1"/>
</dbReference>
<name>A0A5C6RGS2_9BACT</name>
<keyword evidence="2" id="KW-1185">Reference proteome</keyword>
<accession>A0A5C6RGS2</accession>
<comment type="caution">
    <text evidence="1">The sequence shown here is derived from an EMBL/GenBank/DDBJ whole genome shotgun (WGS) entry which is preliminary data.</text>
</comment>
<gene>
    <name evidence="1" type="ORF">FRY97_20710</name>
</gene>
<protein>
    <submittedName>
        <fullName evidence="1">Uncharacterized protein</fullName>
    </submittedName>
</protein>